<dbReference type="RefSeq" id="YP_007004720.1">
    <property type="nucleotide sequence ID" value="NC_019504.1"/>
</dbReference>
<proteinExistence type="predicted"/>
<dbReference type="GeneID" id="14010501"/>
<dbReference type="EMBL" id="HQ728264">
    <property type="protein sequence ID" value="AEJ81446.1"/>
    <property type="molecule type" value="Genomic_DNA"/>
</dbReference>
<accession>G0YQ19</accession>
<protein>
    <submittedName>
        <fullName evidence="1">Gp70</fullName>
    </submittedName>
</protein>
<sequence>MLTLIDLVKRYPAMAGIDPDRFDIFQSDAVLIMGNDDGRWLNFYDPAQAALIAHRITQFGGIDGEDGADMTAGPVTRTDVDDVQVEFADRIWDKIPYQEADLFSTAYGQDYVRWRRMAFAGPRIA</sequence>
<dbReference type="InterPro" id="IPR025127">
    <property type="entry name" value="DUF4054"/>
</dbReference>
<dbReference type="Proteomes" id="UP000008892">
    <property type="component" value="Segment"/>
</dbReference>
<dbReference type="Pfam" id="PF13262">
    <property type="entry name" value="DUF4054"/>
    <property type="match status" value="1"/>
</dbReference>
<dbReference type="KEGG" id="vg:14010501"/>
<evidence type="ECO:0000313" key="1">
    <source>
        <dbReference type="EMBL" id="AEJ81446.1"/>
    </source>
</evidence>
<evidence type="ECO:0000313" key="2">
    <source>
        <dbReference type="Proteomes" id="UP000008892"/>
    </source>
</evidence>
<dbReference type="OrthoDB" id="21083at10239"/>
<organism evidence="1 2">
    <name type="scientific">Erwinia phage vB_EamM-Y2</name>
    <dbReference type="NCBI Taxonomy" id="1051676"/>
    <lineage>
        <taxon>Viruses</taxon>
        <taxon>Duplodnaviria</taxon>
        <taxon>Heunggongvirae</taxon>
        <taxon>Uroviricota</taxon>
        <taxon>Caudoviricetes</taxon>
        <taxon>Chaseviridae</taxon>
        <taxon>Cleopatravirinae</taxon>
        <taxon>Loessnervirus</taxon>
        <taxon>Loessnervirus Y2</taxon>
    </lineage>
</organism>
<name>G0YQ19_9CAUD</name>
<keyword evidence="2" id="KW-1185">Reference proteome</keyword>
<reference evidence="1 2" key="1">
    <citation type="journal article" date="2011" name="Appl. Environ. Microbiol.">
        <title>Novel Virulent and Broad-Host-Range Erwinia amylovora Bacteriophages Reveal a High Degree of Mosaicism and a Relationship to Enterobacteriaceae Phages.</title>
        <authorList>
            <person name="Born Y."/>
            <person name="Fieseler L."/>
            <person name="Marazzi J."/>
            <person name="Lurz R."/>
            <person name="Duffy B."/>
            <person name="Loessner M.J."/>
        </authorList>
    </citation>
    <scope>NUCLEOTIDE SEQUENCE [LARGE SCALE GENOMIC DNA]</scope>
</reference>